<dbReference type="EMBL" id="CP081495">
    <property type="protein sequence ID" value="UYW02176.1"/>
    <property type="molecule type" value="Genomic_DNA"/>
</dbReference>
<feature type="chain" id="PRO_5046172494" evidence="1">
    <location>
        <begin position="20"/>
        <end position="275"/>
    </location>
</feature>
<keyword evidence="3" id="KW-1185">Reference proteome</keyword>
<dbReference type="RefSeq" id="WP_264434673.1">
    <property type="nucleotide sequence ID" value="NZ_CP081495.1"/>
</dbReference>
<accession>A0ABY6M169</accession>
<evidence type="ECO:0000256" key="1">
    <source>
        <dbReference type="SAM" id="SignalP"/>
    </source>
</evidence>
<sequence length="275" mass="29802">MKKFFGTLVALYWGIGAMAQVGINTTTPDQSSILDISSSNSGILIPQIYLTDLFDKSTIKNGNPKKSLLIFNTNSTLKQGDGYYYWDGSMWVKMLNTGDAGAYTADNGITMKGTEVVLGGNINQDTNLNITDGGSLAISGLPKNGVQQNNETLIALDANNVMKALKAAMPKFFYMPSIVVPTHADYVPTGETLGKIDLYSKYQSQFGAPKAKNASATTSLPVLAKNELDYYITWYDENVFTNVQVDNNGVLTYSIKSNADVTASSFMNIVFAVKP</sequence>
<name>A0ABY6M169_9FLAO</name>
<protein>
    <submittedName>
        <fullName evidence="2">Uncharacterized protein</fullName>
    </submittedName>
</protein>
<feature type="signal peptide" evidence="1">
    <location>
        <begin position="1"/>
        <end position="19"/>
    </location>
</feature>
<dbReference type="Proteomes" id="UP001163328">
    <property type="component" value="Chromosome"/>
</dbReference>
<reference evidence="2" key="1">
    <citation type="submission" date="2021-08" db="EMBL/GenBank/DDBJ databases">
        <title>Flavobacterium sp. strain CC-SYL302.</title>
        <authorList>
            <person name="Lin S.-Y."/>
            <person name="Lee T.-H."/>
            <person name="Young C.-C."/>
        </authorList>
    </citation>
    <scope>NUCLEOTIDE SEQUENCE</scope>
    <source>
        <strain evidence="2">CC-SYL302</strain>
    </source>
</reference>
<evidence type="ECO:0000313" key="3">
    <source>
        <dbReference type="Proteomes" id="UP001163328"/>
    </source>
</evidence>
<keyword evidence="1" id="KW-0732">Signal</keyword>
<organism evidence="2 3">
    <name type="scientific">Flavobacterium agricola</name>
    <dbReference type="NCBI Taxonomy" id="2870839"/>
    <lineage>
        <taxon>Bacteria</taxon>
        <taxon>Pseudomonadati</taxon>
        <taxon>Bacteroidota</taxon>
        <taxon>Flavobacteriia</taxon>
        <taxon>Flavobacteriales</taxon>
        <taxon>Flavobacteriaceae</taxon>
        <taxon>Flavobacterium</taxon>
    </lineage>
</organism>
<proteinExistence type="predicted"/>
<gene>
    <name evidence="2" type="ORF">K5I29_04540</name>
</gene>
<evidence type="ECO:0000313" key="2">
    <source>
        <dbReference type="EMBL" id="UYW02176.1"/>
    </source>
</evidence>